<reference evidence="2 3" key="1">
    <citation type="submission" date="2019-06" db="EMBL/GenBank/DDBJ databases">
        <title>Draft genomes of female and male turbot (Scophthalmus maximus).</title>
        <authorList>
            <person name="Xu H."/>
            <person name="Xu X.-W."/>
            <person name="Shao C."/>
            <person name="Chen S."/>
        </authorList>
    </citation>
    <scope>NUCLEOTIDE SEQUENCE [LARGE SCALE GENOMIC DNA]</scope>
    <source>
        <strain evidence="2">Ysfricsl-2016a</strain>
        <tissue evidence="2">Blood</tissue>
    </source>
</reference>
<gene>
    <name evidence="2" type="ORF">F2P81_018134</name>
</gene>
<evidence type="ECO:0000256" key="1">
    <source>
        <dbReference type="SAM" id="MobiDB-lite"/>
    </source>
</evidence>
<accession>A0A6A4S901</accession>
<proteinExistence type="predicted"/>
<dbReference type="AlphaFoldDB" id="A0A6A4S901"/>
<comment type="caution">
    <text evidence="2">The sequence shown here is derived from an EMBL/GenBank/DDBJ whole genome shotgun (WGS) entry which is preliminary data.</text>
</comment>
<sequence length="121" mass="14389">MGKPSKENIYVIPRRRYFRRLFKERDTLLSTPDERRFFSQTLSSNFGRLPSWSRQKQQEAVPKSVTSRTFELIRAMKVAPSVHPSVHLQLHSTRRRQLPSCQNSRMTRIENETSHSRSKQF</sequence>
<dbReference type="Proteomes" id="UP000438429">
    <property type="component" value="Unassembled WGS sequence"/>
</dbReference>
<name>A0A6A4S901_SCOMX</name>
<protein>
    <submittedName>
        <fullName evidence="2">Uncharacterized protein</fullName>
    </submittedName>
</protein>
<feature type="region of interest" description="Disordered" evidence="1">
    <location>
        <begin position="84"/>
        <end position="121"/>
    </location>
</feature>
<organism evidence="2 3">
    <name type="scientific">Scophthalmus maximus</name>
    <name type="common">Turbot</name>
    <name type="synonym">Psetta maxima</name>
    <dbReference type="NCBI Taxonomy" id="52904"/>
    <lineage>
        <taxon>Eukaryota</taxon>
        <taxon>Metazoa</taxon>
        <taxon>Chordata</taxon>
        <taxon>Craniata</taxon>
        <taxon>Vertebrata</taxon>
        <taxon>Euteleostomi</taxon>
        <taxon>Actinopterygii</taxon>
        <taxon>Neopterygii</taxon>
        <taxon>Teleostei</taxon>
        <taxon>Neoteleostei</taxon>
        <taxon>Acanthomorphata</taxon>
        <taxon>Carangaria</taxon>
        <taxon>Pleuronectiformes</taxon>
        <taxon>Pleuronectoidei</taxon>
        <taxon>Scophthalmidae</taxon>
        <taxon>Scophthalmus</taxon>
    </lineage>
</organism>
<dbReference type="EMBL" id="VEVO01000016">
    <property type="protein sequence ID" value="KAF0029029.1"/>
    <property type="molecule type" value="Genomic_DNA"/>
</dbReference>
<evidence type="ECO:0000313" key="2">
    <source>
        <dbReference type="EMBL" id="KAF0029029.1"/>
    </source>
</evidence>
<evidence type="ECO:0000313" key="3">
    <source>
        <dbReference type="Proteomes" id="UP000438429"/>
    </source>
</evidence>